<keyword evidence="6" id="KW-0560">Oxidoreductase</keyword>
<keyword evidence="8" id="KW-0456">Lyase</keyword>
<evidence type="ECO:0000256" key="4">
    <source>
        <dbReference type="ARBA" id="ARBA00022679"/>
    </source>
</evidence>
<organism evidence="14">
    <name type="scientific">Demequina capsici</name>
    <dbReference type="NCBI Taxonomy" id="3075620"/>
    <lineage>
        <taxon>Bacteria</taxon>
        <taxon>Bacillati</taxon>
        <taxon>Actinomycetota</taxon>
        <taxon>Actinomycetes</taxon>
        <taxon>Micrococcales</taxon>
        <taxon>Demequinaceae</taxon>
        <taxon>Demequina</taxon>
    </lineage>
</organism>
<dbReference type="EC" id="2.1.1.107" evidence="14"/>
<dbReference type="PANTHER" id="PTHR45790">
    <property type="entry name" value="SIROHEME SYNTHASE-RELATED"/>
    <property type="match status" value="1"/>
</dbReference>
<keyword evidence="9" id="KW-0627">Porphyrin biosynthesis</keyword>
<evidence type="ECO:0000256" key="7">
    <source>
        <dbReference type="ARBA" id="ARBA00023027"/>
    </source>
</evidence>
<evidence type="ECO:0000256" key="10">
    <source>
        <dbReference type="ARBA" id="ARBA00023268"/>
    </source>
</evidence>
<name>A0AA96FGX5_9MICO</name>
<dbReference type="PIRSF" id="PIRSF036426">
    <property type="entry name" value="Sirohaem_synth"/>
    <property type="match status" value="1"/>
</dbReference>
<dbReference type="GO" id="GO:0019354">
    <property type="term" value="P:siroheme biosynthetic process"/>
    <property type="evidence" value="ECO:0007669"/>
    <property type="project" value="InterPro"/>
</dbReference>
<keyword evidence="10" id="KW-0511">Multifunctional enzyme</keyword>
<dbReference type="RefSeq" id="WP_313544720.1">
    <property type="nucleotide sequence ID" value="NZ_CP134880.1"/>
</dbReference>
<dbReference type="GO" id="GO:0032259">
    <property type="term" value="P:methylation"/>
    <property type="evidence" value="ECO:0007669"/>
    <property type="project" value="UniProtKB-KW"/>
</dbReference>
<dbReference type="Gene3D" id="3.40.1010.10">
    <property type="entry name" value="Cobalt-precorrin-4 Transmethylase, Domain 1"/>
    <property type="match status" value="1"/>
</dbReference>
<dbReference type="NCBIfam" id="TIGR01470">
    <property type="entry name" value="cysG_Nterm"/>
    <property type="match status" value="1"/>
</dbReference>
<dbReference type="InterPro" id="IPR050161">
    <property type="entry name" value="Siro_Cobalamin_biosynth"/>
</dbReference>
<accession>A0AA96FGX5</accession>
<comment type="catalytic activity">
    <reaction evidence="11">
        <text>precorrin-2 + NAD(+) = sirohydrochlorin + NADH + 2 H(+)</text>
        <dbReference type="Rhea" id="RHEA:15613"/>
        <dbReference type="ChEBI" id="CHEBI:15378"/>
        <dbReference type="ChEBI" id="CHEBI:57540"/>
        <dbReference type="ChEBI" id="CHEBI:57945"/>
        <dbReference type="ChEBI" id="CHEBI:58351"/>
        <dbReference type="ChEBI" id="CHEBI:58827"/>
        <dbReference type="EC" id="1.3.1.76"/>
    </reaction>
</comment>
<feature type="active site" description="Proton donor" evidence="12">
    <location>
        <position position="216"/>
    </location>
</feature>
<dbReference type="Proteomes" id="UP001303408">
    <property type="component" value="Chromosome"/>
</dbReference>
<comment type="pathway">
    <text evidence="1">Porphyrin-containing compound metabolism; siroheme biosynthesis; sirohydrochlorin from precorrin-2: step 1/1.</text>
</comment>
<dbReference type="InterPro" id="IPR035996">
    <property type="entry name" value="4pyrrol_Methylase_sf"/>
</dbReference>
<evidence type="ECO:0000313" key="14">
    <source>
        <dbReference type="EMBL" id="WNM28325.1"/>
    </source>
</evidence>
<reference evidence="14" key="1">
    <citation type="submission" date="2023-09" db="EMBL/GenBank/DDBJ databases">
        <title>Demequina sp. a novel bacteria isolated from Capsicum annuum.</title>
        <authorList>
            <person name="Humaira Z."/>
            <person name="Lee J."/>
            <person name="Cho D."/>
        </authorList>
    </citation>
    <scope>NUCLEOTIDE SEQUENCE</scope>
    <source>
        <strain evidence="14">PMTSA13</strain>
    </source>
</reference>
<dbReference type="GO" id="GO:0051266">
    <property type="term" value="F:sirohydrochlorin ferrochelatase activity"/>
    <property type="evidence" value="ECO:0007669"/>
    <property type="project" value="InterPro"/>
</dbReference>
<dbReference type="AlphaFoldDB" id="A0AA96FGX5"/>
<dbReference type="CDD" id="cd11642">
    <property type="entry name" value="SUMT"/>
    <property type="match status" value="1"/>
</dbReference>
<dbReference type="Pfam" id="PF13241">
    <property type="entry name" value="NAD_binding_7"/>
    <property type="match status" value="1"/>
</dbReference>
<evidence type="ECO:0000256" key="6">
    <source>
        <dbReference type="ARBA" id="ARBA00023002"/>
    </source>
</evidence>
<feature type="active site" description="Proton acceptor" evidence="12">
    <location>
        <position position="194"/>
    </location>
</feature>
<dbReference type="GO" id="GO:0051287">
    <property type="term" value="F:NAD binding"/>
    <property type="evidence" value="ECO:0007669"/>
    <property type="project" value="InterPro"/>
</dbReference>
<dbReference type="InterPro" id="IPR000878">
    <property type="entry name" value="4pyrrol_Mease"/>
</dbReference>
<evidence type="ECO:0000259" key="13">
    <source>
        <dbReference type="Pfam" id="PF00590"/>
    </source>
</evidence>
<evidence type="ECO:0000256" key="5">
    <source>
        <dbReference type="ARBA" id="ARBA00022691"/>
    </source>
</evidence>
<evidence type="ECO:0000256" key="3">
    <source>
        <dbReference type="ARBA" id="ARBA00022603"/>
    </source>
</evidence>
<dbReference type="GO" id="GO:0043115">
    <property type="term" value="F:precorrin-2 dehydrogenase activity"/>
    <property type="evidence" value="ECO:0007669"/>
    <property type="project" value="UniProtKB-EC"/>
</dbReference>
<dbReference type="PROSITE" id="PS00839">
    <property type="entry name" value="SUMT_1"/>
    <property type="match status" value="1"/>
</dbReference>
<dbReference type="NCBIfam" id="NF004790">
    <property type="entry name" value="PRK06136.1"/>
    <property type="match status" value="1"/>
</dbReference>
<gene>
    <name evidence="14" type="primary">cobA</name>
    <name evidence="14" type="ORF">RN607_04800</name>
</gene>
<dbReference type="Gene3D" id="3.30.950.10">
    <property type="entry name" value="Methyltransferase, Cobalt-precorrin-4 Transmethylase, Domain 2"/>
    <property type="match status" value="1"/>
</dbReference>
<dbReference type="InterPro" id="IPR012409">
    <property type="entry name" value="Sirohaem_synth"/>
</dbReference>
<evidence type="ECO:0000256" key="1">
    <source>
        <dbReference type="ARBA" id="ARBA00005010"/>
    </source>
</evidence>
<dbReference type="EMBL" id="CP134880">
    <property type="protein sequence ID" value="WNM28325.1"/>
    <property type="molecule type" value="Genomic_DNA"/>
</dbReference>
<dbReference type="SUPFAM" id="SSF53790">
    <property type="entry name" value="Tetrapyrrole methylase"/>
    <property type="match status" value="1"/>
</dbReference>
<evidence type="ECO:0000256" key="9">
    <source>
        <dbReference type="ARBA" id="ARBA00023244"/>
    </source>
</evidence>
<dbReference type="InterPro" id="IPR014777">
    <property type="entry name" value="4pyrrole_Mease_sub1"/>
</dbReference>
<dbReference type="Gene3D" id="3.40.50.720">
    <property type="entry name" value="NAD(P)-binding Rossmann-like Domain"/>
    <property type="match status" value="1"/>
</dbReference>
<keyword evidence="3 14" id="KW-0489">Methyltransferase</keyword>
<dbReference type="GO" id="GO:0009236">
    <property type="term" value="P:cobalamin biosynthetic process"/>
    <property type="evidence" value="ECO:0007669"/>
    <property type="project" value="UniProtKB-KW"/>
</dbReference>
<dbReference type="GO" id="GO:0004851">
    <property type="term" value="F:uroporphyrin-III C-methyltransferase activity"/>
    <property type="evidence" value="ECO:0007669"/>
    <property type="project" value="UniProtKB-EC"/>
</dbReference>
<dbReference type="NCBIfam" id="TIGR01469">
    <property type="entry name" value="cobA_cysG_Cterm"/>
    <property type="match status" value="1"/>
</dbReference>
<sequence>MTALFGLALTGRRVVVVGAGKVASRRVRRFLAEGAHVCVVAPAASDDIRRHAQHGDLEWRDREAAAADLDDAWFVLAATDDPAVNATVVSWADARRIFSIDVSDGSRGSARQAASSQHGDLAVGVVSTEGPDPARIRAVRDAVAAHIDAGGVDLRRRRAHEGRVILVGSGPGDPSLITVRGRQALSEADVVVTDRLGATELLVTVPYDVEVVNVGKSPDNHPVPQHEINALLVDRAKQGLVVVRLKGGDPFVFGRGGEEVHACLEAGVPVEVVPGVTSALSVPALAGIPVTQRQVAGTVVITSGHAGADPTAVAAMVEGATLVVLMGVNALPGIVQAGLDAGAAPGMPVAIIERGSTPQERITRTVLSDAVRSAGETGVKPPAIIVIGQVAHPELLASAAAATPHS</sequence>
<dbReference type="InterPro" id="IPR003043">
    <property type="entry name" value="Uropor_MeTrfase_CS"/>
</dbReference>
<dbReference type="InterPro" id="IPR014776">
    <property type="entry name" value="4pyrrole_Mease_sub2"/>
</dbReference>
<keyword evidence="7" id="KW-0520">NAD</keyword>
<dbReference type="InterPro" id="IPR036291">
    <property type="entry name" value="NAD(P)-bd_dom_sf"/>
</dbReference>
<dbReference type="KEGG" id="dcp:RN607_04800"/>
<evidence type="ECO:0000256" key="11">
    <source>
        <dbReference type="ARBA" id="ARBA00047561"/>
    </source>
</evidence>
<keyword evidence="5" id="KW-0949">S-adenosyl-L-methionine</keyword>
<dbReference type="SUPFAM" id="SSF51735">
    <property type="entry name" value="NAD(P)-binding Rossmann-fold domains"/>
    <property type="match status" value="1"/>
</dbReference>
<feature type="domain" description="Tetrapyrrole methylase" evidence="13">
    <location>
        <begin position="163"/>
        <end position="370"/>
    </location>
</feature>
<proteinExistence type="predicted"/>
<keyword evidence="4 14" id="KW-0808">Transferase</keyword>
<dbReference type="Pfam" id="PF00590">
    <property type="entry name" value="TP_methylase"/>
    <property type="match status" value="1"/>
</dbReference>
<dbReference type="InterPro" id="IPR006367">
    <property type="entry name" value="Sirohaem_synthase_N"/>
</dbReference>
<dbReference type="InterPro" id="IPR006366">
    <property type="entry name" value="CobA/CysG_C"/>
</dbReference>
<evidence type="ECO:0000256" key="12">
    <source>
        <dbReference type="PIRSR" id="PIRSR036426-1"/>
    </source>
</evidence>
<evidence type="ECO:0000256" key="8">
    <source>
        <dbReference type="ARBA" id="ARBA00023239"/>
    </source>
</evidence>
<protein>
    <submittedName>
        <fullName evidence="14">Uroporphyrinogen-III C-methyltransferase</fullName>
        <ecNumber evidence="14">2.1.1.107</ecNumber>
    </submittedName>
</protein>
<dbReference type="PANTHER" id="PTHR45790:SF3">
    <property type="entry name" value="S-ADENOSYL-L-METHIONINE-DEPENDENT UROPORPHYRINOGEN III METHYLTRANSFERASE, CHLOROPLASTIC"/>
    <property type="match status" value="1"/>
</dbReference>
<dbReference type="FunFam" id="3.40.1010.10:FF:000001">
    <property type="entry name" value="Siroheme synthase"/>
    <property type="match status" value="1"/>
</dbReference>
<evidence type="ECO:0000256" key="2">
    <source>
        <dbReference type="ARBA" id="ARBA00022573"/>
    </source>
</evidence>
<keyword evidence="2" id="KW-0169">Cobalamin biosynthesis</keyword>